<reference evidence="1" key="1">
    <citation type="submission" date="2014-11" db="EMBL/GenBank/DDBJ databases">
        <authorList>
            <person name="Amaro Gonzalez C."/>
        </authorList>
    </citation>
    <scope>NUCLEOTIDE SEQUENCE</scope>
</reference>
<name>A0A0E9QM91_ANGAN</name>
<dbReference type="EMBL" id="GBXM01090551">
    <property type="protein sequence ID" value="JAH18026.1"/>
    <property type="molecule type" value="Transcribed_RNA"/>
</dbReference>
<sequence>METNRQPVTSEYTSSPRFTLNFHFKLEILT</sequence>
<proteinExistence type="predicted"/>
<organism evidence="1">
    <name type="scientific">Anguilla anguilla</name>
    <name type="common">European freshwater eel</name>
    <name type="synonym">Muraena anguilla</name>
    <dbReference type="NCBI Taxonomy" id="7936"/>
    <lineage>
        <taxon>Eukaryota</taxon>
        <taxon>Metazoa</taxon>
        <taxon>Chordata</taxon>
        <taxon>Craniata</taxon>
        <taxon>Vertebrata</taxon>
        <taxon>Euteleostomi</taxon>
        <taxon>Actinopterygii</taxon>
        <taxon>Neopterygii</taxon>
        <taxon>Teleostei</taxon>
        <taxon>Anguilliformes</taxon>
        <taxon>Anguillidae</taxon>
        <taxon>Anguilla</taxon>
    </lineage>
</organism>
<dbReference type="AlphaFoldDB" id="A0A0E9QM91"/>
<reference evidence="1" key="2">
    <citation type="journal article" date="2015" name="Fish Shellfish Immunol.">
        <title>Early steps in the European eel (Anguilla anguilla)-Vibrio vulnificus interaction in the gills: Role of the RtxA13 toxin.</title>
        <authorList>
            <person name="Callol A."/>
            <person name="Pajuelo D."/>
            <person name="Ebbesson L."/>
            <person name="Teles M."/>
            <person name="MacKenzie S."/>
            <person name="Amaro C."/>
        </authorList>
    </citation>
    <scope>NUCLEOTIDE SEQUENCE</scope>
</reference>
<protein>
    <submittedName>
        <fullName evidence="1">Uncharacterized protein</fullName>
    </submittedName>
</protein>
<evidence type="ECO:0000313" key="1">
    <source>
        <dbReference type="EMBL" id="JAH18026.1"/>
    </source>
</evidence>
<accession>A0A0E9QM91</accession>